<proteinExistence type="predicted"/>
<feature type="region of interest" description="Disordered" evidence="1">
    <location>
        <begin position="118"/>
        <end position="158"/>
    </location>
</feature>
<evidence type="ECO:0000313" key="3">
    <source>
        <dbReference type="Proteomes" id="UP000274822"/>
    </source>
</evidence>
<feature type="compositionally biased region" description="Basic and acidic residues" evidence="1">
    <location>
        <begin position="132"/>
        <end position="145"/>
    </location>
</feature>
<reference evidence="2 3" key="1">
    <citation type="journal article" date="2018" name="New Phytol.">
        <title>Phylogenomics of Endogonaceae and evolution of mycorrhizas within Mucoromycota.</title>
        <authorList>
            <person name="Chang Y."/>
            <person name="Desiro A."/>
            <person name="Na H."/>
            <person name="Sandor L."/>
            <person name="Lipzen A."/>
            <person name="Clum A."/>
            <person name="Barry K."/>
            <person name="Grigoriev I.V."/>
            <person name="Martin F.M."/>
            <person name="Stajich J.E."/>
            <person name="Smith M.E."/>
            <person name="Bonito G."/>
            <person name="Spatafora J.W."/>
        </authorList>
    </citation>
    <scope>NUCLEOTIDE SEQUENCE [LARGE SCALE GENOMIC DNA]</scope>
    <source>
        <strain evidence="2 3">AD002</strain>
    </source>
</reference>
<accession>A0A433QEC0</accession>
<evidence type="ECO:0000313" key="2">
    <source>
        <dbReference type="EMBL" id="RUS28074.1"/>
    </source>
</evidence>
<dbReference type="Proteomes" id="UP000274822">
    <property type="component" value="Unassembled WGS sequence"/>
</dbReference>
<dbReference type="EMBL" id="RBNJ01007255">
    <property type="protein sequence ID" value="RUS28074.1"/>
    <property type="molecule type" value="Genomic_DNA"/>
</dbReference>
<gene>
    <name evidence="2" type="ORF">BC938DRAFT_482369</name>
</gene>
<name>A0A433QEC0_9FUNG</name>
<dbReference type="AlphaFoldDB" id="A0A433QEC0"/>
<organism evidence="2 3">
    <name type="scientific">Jimgerdemannia flammicorona</name>
    <dbReference type="NCBI Taxonomy" id="994334"/>
    <lineage>
        <taxon>Eukaryota</taxon>
        <taxon>Fungi</taxon>
        <taxon>Fungi incertae sedis</taxon>
        <taxon>Mucoromycota</taxon>
        <taxon>Mucoromycotina</taxon>
        <taxon>Endogonomycetes</taxon>
        <taxon>Endogonales</taxon>
        <taxon>Endogonaceae</taxon>
        <taxon>Jimgerdemannia</taxon>
    </lineage>
</organism>
<protein>
    <submittedName>
        <fullName evidence="2">Uncharacterized protein</fullName>
    </submittedName>
</protein>
<evidence type="ECO:0000256" key="1">
    <source>
        <dbReference type="SAM" id="MobiDB-lite"/>
    </source>
</evidence>
<comment type="caution">
    <text evidence="2">The sequence shown here is derived from an EMBL/GenBank/DDBJ whole genome shotgun (WGS) entry which is preliminary data.</text>
</comment>
<keyword evidence="3" id="KW-1185">Reference proteome</keyword>
<sequence>MEESYVQLLEEVLAKKGGAVKFFGKTDFTFAQKEQAEEAFLDALKKIESGDGNQAKKASHLLKTFDKHINSPPVQRFWEAVRLQNEKAATRHAQRILAEKKLGKSSFDVLFDEYVDATSTDGGSRKAAVTSSKREVASIDDDSRQSQDSVSEASESDNISEYVPSFPYFSSDATSDDNDDEKLLQLLPVFCRVARWNGQLQEMDPVFRDMRGRQTFFYRKSVIL</sequence>